<gene>
    <name evidence="2" type="ORF">DC094_04000</name>
</gene>
<reference evidence="2 3" key="1">
    <citation type="submission" date="2018-04" db="EMBL/GenBank/DDBJ databases">
        <title>Thalassorhabdus spongiae gen. nov., sp. nov., isolated from a marine sponge in South-West Iceland.</title>
        <authorList>
            <person name="Knobloch S."/>
            <person name="Daussin A."/>
            <person name="Johannsson R."/>
            <person name="Marteinsson V.T."/>
        </authorList>
    </citation>
    <scope>NUCLEOTIDE SEQUENCE [LARGE SCALE GENOMIC DNA]</scope>
    <source>
        <strain evidence="2 3">Hp12</strain>
    </source>
</reference>
<evidence type="ECO:0000256" key="1">
    <source>
        <dbReference type="SAM" id="SignalP"/>
    </source>
</evidence>
<feature type="chain" id="PRO_5016133773" evidence="1">
    <location>
        <begin position="19"/>
        <end position="140"/>
    </location>
</feature>
<dbReference type="RefSeq" id="WP_116685772.1">
    <property type="nucleotide sequence ID" value="NZ_CAWNYD010000001.1"/>
</dbReference>
<evidence type="ECO:0000313" key="2">
    <source>
        <dbReference type="EMBL" id="PVZ72187.1"/>
    </source>
</evidence>
<sequence length="140" mass="15761">MKLIFSMFLLSLSLSSFAALDDKGIKDKVRIISKLYGDNYAVLLPKSIKTKKMDRAGVTVISFHMEGFSGGNNSSQFIVFLNSDSQNVMGIHPYYHHRNFYDINSAIYSDKVITINSPSGVISFYRKYSIWLSSAEQIGI</sequence>
<accession>A0A2V1H4R8</accession>
<feature type="signal peptide" evidence="1">
    <location>
        <begin position="1"/>
        <end position="18"/>
    </location>
</feature>
<dbReference type="AlphaFoldDB" id="A0A2V1H4R8"/>
<evidence type="ECO:0000313" key="3">
    <source>
        <dbReference type="Proteomes" id="UP000244906"/>
    </source>
</evidence>
<protein>
    <submittedName>
        <fullName evidence="2">Uncharacterized protein</fullName>
    </submittedName>
</protein>
<dbReference type="Proteomes" id="UP000244906">
    <property type="component" value="Unassembled WGS sequence"/>
</dbReference>
<name>A0A2V1H4R8_9GAMM</name>
<comment type="caution">
    <text evidence="2">The sequence shown here is derived from an EMBL/GenBank/DDBJ whole genome shotgun (WGS) entry which is preliminary data.</text>
</comment>
<proteinExistence type="predicted"/>
<organism evidence="2 3">
    <name type="scientific">Pelagibaculum spongiae</name>
    <dbReference type="NCBI Taxonomy" id="2080658"/>
    <lineage>
        <taxon>Bacteria</taxon>
        <taxon>Pseudomonadati</taxon>
        <taxon>Pseudomonadota</taxon>
        <taxon>Gammaproteobacteria</taxon>
        <taxon>Oceanospirillales</taxon>
        <taxon>Pelagibaculum</taxon>
    </lineage>
</organism>
<dbReference type="EMBL" id="QDDL01000001">
    <property type="protein sequence ID" value="PVZ72187.1"/>
    <property type="molecule type" value="Genomic_DNA"/>
</dbReference>
<dbReference type="OrthoDB" id="9154515at2"/>
<keyword evidence="3" id="KW-1185">Reference proteome</keyword>
<keyword evidence="1" id="KW-0732">Signal</keyword>